<dbReference type="RefSeq" id="XP_014668182.1">
    <property type="nucleotide sequence ID" value="XM_014812696.1"/>
</dbReference>
<name>A0ABM1E7L0_PRICU</name>
<dbReference type="RefSeq" id="XP_014668183.1">
    <property type="nucleotide sequence ID" value="XM_014812697.1"/>
</dbReference>
<protein>
    <submittedName>
        <fullName evidence="2 3">Uncharacterized protein LOC106809572</fullName>
    </submittedName>
</protein>
<organism evidence="1 4">
    <name type="scientific">Priapulus caudatus</name>
    <name type="common">Priapulid worm</name>
    <dbReference type="NCBI Taxonomy" id="37621"/>
    <lineage>
        <taxon>Eukaryota</taxon>
        <taxon>Metazoa</taxon>
        <taxon>Ecdysozoa</taxon>
        <taxon>Scalidophora</taxon>
        <taxon>Priapulida</taxon>
        <taxon>Priapulimorpha</taxon>
        <taxon>Priapulimorphida</taxon>
        <taxon>Priapulidae</taxon>
        <taxon>Priapulus</taxon>
    </lineage>
</organism>
<evidence type="ECO:0000313" key="2">
    <source>
        <dbReference type="RefSeq" id="XP_014668179.1"/>
    </source>
</evidence>
<dbReference type="RefSeq" id="XP_014668185.1">
    <property type="nucleotide sequence ID" value="XM_014812699.1"/>
</dbReference>
<keyword evidence="1" id="KW-1185">Reference proteome</keyword>
<dbReference type="RefSeq" id="XP_014668181.1">
    <property type="nucleotide sequence ID" value="XM_014812695.1"/>
</dbReference>
<evidence type="ECO:0000313" key="6">
    <source>
        <dbReference type="RefSeq" id="XP_014668183.1"/>
    </source>
</evidence>
<proteinExistence type="predicted"/>
<accession>A0ABM1E7L0</accession>
<dbReference type="RefSeq" id="XP_014668180.1">
    <property type="nucleotide sequence ID" value="XM_014812694.1"/>
</dbReference>
<evidence type="ECO:0000313" key="3">
    <source>
        <dbReference type="RefSeq" id="XP_014668180.1"/>
    </source>
</evidence>
<dbReference type="Pfam" id="PF15299">
    <property type="entry name" value="ALS2CR8"/>
    <property type="match status" value="1"/>
</dbReference>
<reference evidence="2 3" key="1">
    <citation type="submission" date="2025-05" db="UniProtKB">
        <authorList>
            <consortium name="RefSeq"/>
        </authorList>
    </citation>
    <scope>IDENTIFICATION</scope>
</reference>
<gene>
    <name evidence="2 3 4 5 6 7" type="primary">LOC106809572</name>
</gene>
<evidence type="ECO:0000313" key="5">
    <source>
        <dbReference type="RefSeq" id="XP_014668182.1"/>
    </source>
</evidence>
<dbReference type="GeneID" id="106809572"/>
<dbReference type="RefSeq" id="XP_014668179.1">
    <property type="nucleotide sequence ID" value="XM_014812693.1"/>
</dbReference>
<dbReference type="PANTHER" id="PTHR47456">
    <property type="entry name" value="PHD-TYPE DOMAIN-CONTAINING PROTEIN"/>
    <property type="match status" value="1"/>
</dbReference>
<evidence type="ECO:0000313" key="1">
    <source>
        <dbReference type="Proteomes" id="UP000695022"/>
    </source>
</evidence>
<dbReference type="InterPro" id="IPR029309">
    <property type="entry name" value="CaRF"/>
</dbReference>
<evidence type="ECO:0000313" key="7">
    <source>
        <dbReference type="RefSeq" id="XP_014668185.1"/>
    </source>
</evidence>
<evidence type="ECO:0000313" key="4">
    <source>
        <dbReference type="RefSeq" id="XP_014668181.1"/>
    </source>
</evidence>
<dbReference type="Proteomes" id="UP000695022">
    <property type="component" value="Unplaced"/>
</dbReference>
<dbReference type="PANTHER" id="PTHR47456:SF1">
    <property type="entry name" value="PHD-TYPE DOMAIN-CONTAINING PROTEIN"/>
    <property type="match status" value="1"/>
</dbReference>
<sequence>MDDAEQSFDIGQLSAEVQQLESRFGYVKRLETANIVIREYETLTVSKFSCYKADKNFGHRDLSSLNGGYRIHWEDRDRSSCTLKFDRIPYIILGVKLYDCHHGIDRQAAAKRLKVIEAERAEQHGCKTKKQPNTKKFSCKASIKIREILKFPEFQIVENTVYKRKLASNSLRAAVASSTSKMGEKRLYIHLPSECDHTGHLLGEGSCISQPLDSRIIKKVFALVDEGVRDISVIETLIRRFVADELFIGREPPSYLNKRFHPSRAAIRDHANRAKSAGRARCRIATSCRDICDEISNLTYRIHDVTTLSHLELLLKGCLNSLRFAPQEDGVSMNSSRKNKLVILDKRLEKETPLESVREVQEQELDPSTFSIRSLTTRKRYHASSRRVAGKPDCMKKQLYINVIVTDTPSQIATETTRDRVVVTDMSSHLSTETTCDNVVVTDAPSQNSNYATCDNVKQGHEI</sequence>